<keyword evidence="11" id="KW-0067">ATP-binding</keyword>
<keyword evidence="12" id="KW-1133">Transmembrane helix</keyword>
<dbReference type="Gene3D" id="3.30.40.10">
    <property type="entry name" value="Zinc/RING finger domain, C3HC4 (zinc finger)"/>
    <property type="match status" value="1"/>
</dbReference>
<dbReference type="Pfam" id="PF07714">
    <property type="entry name" value="PK_Tyr_Ser-Thr"/>
    <property type="match status" value="1"/>
</dbReference>
<dbReference type="Pfam" id="PF23598">
    <property type="entry name" value="LRR_14"/>
    <property type="match status" value="1"/>
</dbReference>
<dbReference type="FunFam" id="1.10.510.10:FF:000388">
    <property type="entry name" value="Leucine-rich repeat receptor-like tyrosine-protein kinase PXC3"/>
    <property type="match status" value="1"/>
</dbReference>
<evidence type="ECO:0000256" key="15">
    <source>
        <dbReference type="ARBA" id="ARBA00023180"/>
    </source>
</evidence>
<evidence type="ECO:0008006" key="22">
    <source>
        <dbReference type="Google" id="ProtNLM"/>
    </source>
</evidence>
<evidence type="ECO:0000256" key="18">
    <source>
        <dbReference type="SAM" id="SignalP"/>
    </source>
</evidence>
<proteinExistence type="predicted"/>
<dbReference type="SUPFAM" id="SSF56112">
    <property type="entry name" value="Protein kinase-like (PK-like)"/>
    <property type="match status" value="1"/>
</dbReference>
<keyword evidence="14" id="KW-0675">Receptor</keyword>
<dbReference type="EnsemblPlants" id="MELO3C009074.2.1">
    <property type="protein sequence ID" value="MELO3C009074.2.1"/>
    <property type="gene ID" value="MELO3C009074.2"/>
</dbReference>
<feature type="compositionally biased region" description="Basic and acidic residues" evidence="17">
    <location>
        <begin position="1360"/>
        <end position="1402"/>
    </location>
</feature>
<comment type="subcellular location">
    <subcellularLocation>
        <location evidence="1">Membrane</location>
        <topology evidence="1">Single-pass type I membrane protein</topology>
    </subcellularLocation>
</comment>
<evidence type="ECO:0000256" key="8">
    <source>
        <dbReference type="ARBA" id="ARBA00022741"/>
    </source>
</evidence>
<dbReference type="Pfam" id="PF00560">
    <property type="entry name" value="LRR_1"/>
    <property type="match status" value="3"/>
</dbReference>
<feature type="compositionally biased region" description="Basic and acidic residues" evidence="17">
    <location>
        <begin position="1410"/>
        <end position="1462"/>
    </location>
</feature>
<organism evidence="21">
    <name type="scientific">Cucumis melo</name>
    <name type="common">Muskmelon</name>
    <dbReference type="NCBI Taxonomy" id="3656"/>
    <lineage>
        <taxon>Eukaryota</taxon>
        <taxon>Viridiplantae</taxon>
        <taxon>Streptophyta</taxon>
        <taxon>Embryophyta</taxon>
        <taxon>Tracheophyta</taxon>
        <taxon>Spermatophyta</taxon>
        <taxon>Magnoliopsida</taxon>
        <taxon>eudicotyledons</taxon>
        <taxon>Gunneridae</taxon>
        <taxon>Pentapetalae</taxon>
        <taxon>rosids</taxon>
        <taxon>fabids</taxon>
        <taxon>Cucurbitales</taxon>
        <taxon>Cucurbitaceae</taxon>
        <taxon>Benincaseae</taxon>
        <taxon>Cucumis</taxon>
    </lineage>
</organism>
<evidence type="ECO:0000256" key="4">
    <source>
        <dbReference type="ARBA" id="ARBA00022692"/>
    </source>
</evidence>
<evidence type="ECO:0000256" key="9">
    <source>
        <dbReference type="ARBA" id="ARBA00022771"/>
    </source>
</evidence>
<dbReference type="GO" id="GO:0016020">
    <property type="term" value="C:membrane"/>
    <property type="evidence" value="ECO:0007669"/>
    <property type="project" value="UniProtKB-SubCell"/>
</dbReference>
<dbReference type="Gramene" id="MELO3C009074.2.1">
    <property type="protein sequence ID" value="MELO3C009074.2.1"/>
    <property type="gene ID" value="MELO3C009074.2"/>
</dbReference>
<keyword evidence="13" id="KW-0472">Membrane</keyword>
<dbReference type="GO" id="GO:0005524">
    <property type="term" value="F:ATP binding"/>
    <property type="evidence" value="ECO:0007669"/>
    <property type="project" value="UniProtKB-KW"/>
</dbReference>
<accession>A0A9I9CVD4</accession>
<evidence type="ECO:0000313" key="21">
    <source>
        <dbReference type="EnsemblPlants" id="MELO3C009074.2.1"/>
    </source>
</evidence>
<dbReference type="PROSITE" id="PS50145">
    <property type="entry name" value="ZF_TRAF"/>
    <property type="match status" value="1"/>
</dbReference>
<sequence>MASPFKPPLLLSLAFAFFILGSSSSEEPTLLTFKAFIKDSTNSLSNWVSSSHTHFCNWTGIACITSSSPSLLSVSAIDLQGLNLSGEISSSICELPRLAHLNLADNRFNQPIPLHLSQCSSLETLNLSNNLIWGTIPDQISLFSSLRVLDFGKNHIEGKIPEGIGALKTLQILNLRSNLISGTVPSLVFHNLTELLVVDLSENSYLLSEIPSEIGKLEKLEELLLHSSGFYGEIPSSLLGLRSLSVLDLSQNNLTGKIPEMLGSSLKNLVYFDVSENKLVGSFPNGFCSGKSLVSFSVHTNFFTGSLPNSLNQCLNLERFQVQNNGFSGGFPKALWSLPKIKLIRAENNGFSGEIPESISMAAQLEQVQLDNNSFSSKIPLGLGSIQSLYRFSVSLNRFYGELPPNFCDSPLMSIINLSHNSLSGRIPEPKNCKKLVSLSLAGNSLTGGIPTSLANLPVLTYLDLSDNNLTGSIPQGLENLKLALFNVSFNRLSGAVPFSLISGLPASFLQGNPDLCGPGLQTPCSHGHPTNHMYGLNKMACALISLACVLGVLSLAAGFILYYRSNRPKSRLDNWHSVYFYPLRISEHELVIGMNEKTAQGCGGAFGQVFILSLPSRELIAVKKLVNFGSRSWKSLKAEVKTLAKIRHKNIIKILGFCHSDDAIFLIYEFLHKGSLADLICRNDSCLNWNVRLRIAIEVAQGIAYIHKDYVPHLLHRNVKSSNILLDADFVPKLTDFALHHIVGESAFHSTVASESSHSCYIAPEYKYNKKATEQMDVYSFGVVLLELLTGRQAERLESTEDSLDVVQWVRRKVNIANGASQVLDPSVSEHSRQQMLEALDIALQCTSLIPEKRPSMLEVAKALQLISSTTNLHDATFLGVKDVQILHFEESVGWSDVRICYVGDDDDDDDSEGKEIGSVCAKECSNGDRDQEAAAMESPNVDLPTTDKEIVPEKIEDEEIKEPFIHCELCDAEIVHKLAQVLLPGLSTACVDNTSGDIFRTPGSVAADIRKEMVDYLTMRSETCVAESVILDNPSEAEVSDHPYDIVSDFVDDFAATKRNLFSRVSGWILSEKREDKIDDFVQEMDVNGFWPLDRREAIAQTLLKNVDFKSEFHCDKKFHSVEELAEHVENCGFRSLTCTNEGCTSRFCASHAEQHDSICPFKIILCEQKCSAFIMRREMDRHCITVCPMKLVNCPFHNLGCQSPVPYCLIAQHCSESFDSHLLHILHSIHKEANEETLIHRRQQLEETSSLDHLRGLQNLRLLTLKIKEMESQLGPLVVICKVEEDSSDKSDEEKEASNVTEEAKDAASNVIQERKEEMPNGSEETKDGSIGTEEERKDASTTAIEEREVIMSSVIEETKDTSKTTEEMKDASDKKEEANDASSEKQETKDASDKKEEASNVSNENEETRDASDKKEASDASSEKEETKDASEKKEEASDASSEKEETNDTSNEKETKDLSNSTEETNDGSNAKGKMKDDSDSEEEMKNASDVKEEEMKNKDSDSEEENKYDSAKEEEVKKEIEESEEEEKKDALNVVKDDQDEAER</sequence>
<keyword evidence="3" id="KW-0808">Transferase</keyword>
<keyword evidence="5 16" id="KW-0479">Metal-binding</keyword>
<dbReference type="InterPro" id="IPR013210">
    <property type="entry name" value="LRR_N_plant-typ"/>
</dbReference>
<dbReference type="SUPFAM" id="SSF52058">
    <property type="entry name" value="L domain-like"/>
    <property type="match status" value="2"/>
</dbReference>
<evidence type="ECO:0000256" key="12">
    <source>
        <dbReference type="ARBA" id="ARBA00022989"/>
    </source>
</evidence>
<dbReference type="InterPro" id="IPR000719">
    <property type="entry name" value="Prot_kinase_dom"/>
</dbReference>
<feature type="domain" description="TRAF-type" evidence="20">
    <location>
        <begin position="1158"/>
        <end position="1209"/>
    </location>
</feature>
<dbReference type="InterPro" id="IPR050647">
    <property type="entry name" value="Plant_LRR-RLKs"/>
</dbReference>
<dbReference type="Pfam" id="PF02176">
    <property type="entry name" value="zf-TRAF"/>
    <property type="match status" value="1"/>
</dbReference>
<dbReference type="PROSITE" id="PS51450">
    <property type="entry name" value="LRR"/>
    <property type="match status" value="2"/>
</dbReference>
<evidence type="ECO:0000256" key="2">
    <source>
        <dbReference type="ARBA" id="ARBA00022614"/>
    </source>
</evidence>
<keyword evidence="10 16" id="KW-0862">Zinc</keyword>
<keyword evidence="2" id="KW-0433">Leucine-rich repeat</keyword>
<evidence type="ECO:0000256" key="7">
    <source>
        <dbReference type="ARBA" id="ARBA00022737"/>
    </source>
</evidence>
<dbReference type="InterPro" id="IPR001245">
    <property type="entry name" value="Ser-Thr/Tyr_kinase_cat_dom"/>
</dbReference>
<keyword evidence="4" id="KW-0812">Transmembrane</keyword>
<dbReference type="InterPro" id="IPR032675">
    <property type="entry name" value="LRR_dom_sf"/>
</dbReference>
<evidence type="ECO:0000256" key="3">
    <source>
        <dbReference type="ARBA" id="ARBA00022679"/>
    </source>
</evidence>
<feature type="region of interest" description="Disordered" evidence="17">
    <location>
        <begin position="1288"/>
        <end position="1550"/>
    </location>
</feature>
<reference evidence="21" key="1">
    <citation type="submission" date="2023-03" db="UniProtKB">
        <authorList>
            <consortium name="EnsemblPlants"/>
        </authorList>
    </citation>
    <scope>IDENTIFICATION</scope>
</reference>
<dbReference type="FunFam" id="3.80.10.10:FF:000534">
    <property type="entry name" value="Probably inactive leucine-rich repeat receptor-like protein kinase At5g06940"/>
    <property type="match status" value="1"/>
</dbReference>
<dbReference type="SMART" id="SM00369">
    <property type="entry name" value="LRR_TYP"/>
    <property type="match status" value="7"/>
</dbReference>
<feature type="zinc finger region" description="TRAF-type" evidence="16">
    <location>
        <begin position="1158"/>
        <end position="1209"/>
    </location>
</feature>
<dbReference type="GO" id="GO:0008270">
    <property type="term" value="F:zinc ion binding"/>
    <property type="evidence" value="ECO:0007669"/>
    <property type="project" value="UniProtKB-KW"/>
</dbReference>
<dbReference type="Gene3D" id="1.10.510.10">
    <property type="entry name" value="Transferase(Phosphotransferase) domain 1"/>
    <property type="match status" value="1"/>
</dbReference>
<protein>
    <recommendedName>
        <fullName evidence="22">Inactive leucine-rich repeat receptor-like protein kinase</fullName>
    </recommendedName>
</protein>
<feature type="compositionally biased region" description="Basic and acidic residues" evidence="17">
    <location>
        <begin position="1316"/>
        <end position="1353"/>
    </location>
</feature>
<evidence type="ECO:0000259" key="19">
    <source>
        <dbReference type="PROSITE" id="PS50011"/>
    </source>
</evidence>
<evidence type="ECO:0000256" key="13">
    <source>
        <dbReference type="ARBA" id="ARBA00023136"/>
    </source>
</evidence>
<dbReference type="PROSITE" id="PS50011">
    <property type="entry name" value="PROTEIN_KINASE_DOM"/>
    <property type="match status" value="1"/>
</dbReference>
<evidence type="ECO:0000256" key="6">
    <source>
        <dbReference type="ARBA" id="ARBA00022729"/>
    </source>
</evidence>
<feature type="signal peptide" evidence="18">
    <location>
        <begin position="1"/>
        <end position="24"/>
    </location>
</feature>
<dbReference type="Gene3D" id="3.80.10.10">
    <property type="entry name" value="Ribonuclease Inhibitor"/>
    <property type="match status" value="3"/>
</dbReference>
<evidence type="ECO:0000259" key="20">
    <source>
        <dbReference type="PROSITE" id="PS50145"/>
    </source>
</evidence>
<keyword evidence="6 18" id="KW-0732">Signal</keyword>
<dbReference type="Pfam" id="PF08263">
    <property type="entry name" value="LRRNT_2"/>
    <property type="match status" value="1"/>
</dbReference>
<dbReference type="PANTHER" id="PTHR48056:SF31">
    <property type="entry name" value="PROTEIN KINASE DOMAIN-CONTAINING PROTEIN"/>
    <property type="match status" value="1"/>
</dbReference>
<keyword evidence="9 16" id="KW-0863">Zinc-finger</keyword>
<dbReference type="InterPro" id="IPR003591">
    <property type="entry name" value="Leu-rich_rpt_typical-subtyp"/>
</dbReference>
<dbReference type="InterPro" id="IPR013083">
    <property type="entry name" value="Znf_RING/FYVE/PHD"/>
</dbReference>
<feature type="compositionally biased region" description="Basic and acidic residues" evidence="17">
    <location>
        <begin position="1479"/>
        <end position="1543"/>
    </location>
</feature>
<evidence type="ECO:0000256" key="11">
    <source>
        <dbReference type="ARBA" id="ARBA00022840"/>
    </source>
</evidence>
<evidence type="ECO:0000256" key="10">
    <source>
        <dbReference type="ARBA" id="ARBA00022833"/>
    </source>
</evidence>
<keyword evidence="7" id="KW-0677">Repeat</keyword>
<feature type="compositionally biased region" description="Polar residues" evidence="17">
    <location>
        <begin position="1463"/>
        <end position="1474"/>
    </location>
</feature>
<dbReference type="InterPro" id="IPR011009">
    <property type="entry name" value="Kinase-like_dom_sf"/>
</dbReference>
<feature type="chain" id="PRO_5039954831" description="Inactive leucine-rich repeat receptor-like protein kinase" evidence="18">
    <location>
        <begin position="25"/>
        <end position="1550"/>
    </location>
</feature>
<evidence type="ECO:0000256" key="16">
    <source>
        <dbReference type="PROSITE-ProRule" id="PRU00207"/>
    </source>
</evidence>
<dbReference type="InterPro" id="IPR001611">
    <property type="entry name" value="Leu-rich_rpt"/>
</dbReference>
<name>A0A9I9CVD4_CUCME</name>
<dbReference type="GO" id="GO:0033612">
    <property type="term" value="F:receptor serine/threonine kinase binding"/>
    <property type="evidence" value="ECO:0007669"/>
    <property type="project" value="TreeGrafter"/>
</dbReference>
<evidence type="ECO:0000256" key="1">
    <source>
        <dbReference type="ARBA" id="ARBA00004479"/>
    </source>
</evidence>
<dbReference type="InterPro" id="IPR055414">
    <property type="entry name" value="LRR_R13L4/SHOC2-like"/>
</dbReference>
<keyword evidence="8" id="KW-0547">Nucleotide-binding</keyword>
<evidence type="ECO:0000256" key="5">
    <source>
        <dbReference type="ARBA" id="ARBA00022723"/>
    </source>
</evidence>
<evidence type="ECO:0000256" key="14">
    <source>
        <dbReference type="ARBA" id="ARBA00023170"/>
    </source>
</evidence>
<dbReference type="FunFam" id="3.30.200.20:FF:000652">
    <property type="entry name" value="probably inactive leucine-rich repeat receptor-like protein kinase At5g06940"/>
    <property type="match status" value="1"/>
</dbReference>
<feature type="domain" description="Protein kinase" evidence="19">
    <location>
        <begin position="596"/>
        <end position="868"/>
    </location>
</feature>
<dbReference type="GO" id="GO:0004674">
    <property type="term" value="F:protein serine/threonine kinase activity"/>
    <property type="evidence" value="ECO:0007669"/>
    <property type="project" value="UniProtKB-EC"/>
</dbReference>
<keyword evidence="15" id="KW-0325">Glycoprotein</keyword>
<dbReference type="Gene3D" id="3.30.200.20">
    <property type="entry name" value="Phosphorylase Kinase, domain 1"/>
    <property type="match status" value="1"/>
</dbReference>
<dbReference type="PANTHER" id="PTHR48056">
    <property type="entry name" value="LRR RECEPTOR-LIKE SERINE/THREONINE-PROTEIN KINASE-RELATED"/>
    <property type="match status" value="1"/>
</dbReference>
<evidence type="ECO:0000256" key="17">
    <source>
        <dbReference type="SAM" id="MobiDB-lite"/>
    </source>
</evidence>
<dbReference type="InterPro" id="IPR001293">
    <property type="entry name" value="Znf_TRAF"/>
</dbReference>
<feature type="compositionally biased region" description="Basic and acidic residues" evidence="17">
    <location>
        <begin position="1288"/>
        <end position="1309"/>
    </location>
</feature>
<dbReference type="FunFam" id="3.80.10.10:FF:000516">
    <property type="entry name" value="Leucine-rich repeat family protein"/>
    <property type="match status" value="1"/>
</dbReference>